<dbReference type="EMBL" id="QRGO01000001">
    <property type="protein sequence ID" value="RDV03398.1"/>
    <property type="molecule type" value="Genomic_DNA"/>
</dbReference>
<dbReference type="AlphaFoldDB" id="A0A371B740"/>
<organism evidence="2 3">
    <name type="scientific">Undibacter mobilis</name>
    <dbReference type="NCBI Taxonomy" id="2292256"/>
    <lineage>
        <taxon>Bacteria</taxon>
        <taxon>Pseudomonadati</taxon>
        <taxon>Pseudomonadota</taxon>
        <taxon>Alphaproteobacteria</taxon>
        <taxon>Hyphomicrobiales</taxon>
        <taxon>Nitrobacteraceae</taxon>
        <taxon>Undibacter</taxon>
    </lineage>
</organism>
<gene>
    <name evidence="2" type="ORF">DXH78_01600</name>
</gene>
<keyword evidence="3" id="KW-1185">Reference proteome</keyword>
<reference evidence="3" key="1">
    <citation type="submission" date="2018-08" db="EMBL/GenBank/DDBJ databases">
        <authorList>
            <person name="Kim S.-J."/>
            <person name="Jung G.-Y."/>
        </authorList>
    </citation>
    <scope>NUCLEOTIDE SEQUENCE [LARGE SCALE GENOMIC DNA]</scope>
    <source>
        <strain evidence="3">GY_H</strain>
    </source>
</reference>
<protein>
    <submittedName>
        <fullName evidence="2">Uncharacterized protein</fullName>
    </submittedName>
</protein>
<dbReference type="Proteomes" id="UP000263993">
    <property type="component" value="Unassembled WGS sequence"/>
</dbReference>
<proteinExistence type="predicted"/>
<comment type="caution">
    <text evidence="2">The sequence shown here is derived from an EMBL/GenBank/DDBJ whole genome shotgun (WGS) entry which is preliminary data.</text>
</comment>
<name>A0A371B740_9BRAD</name>
<evidence type="ECO:0000313" key="3">
    <source>
        <dbReference type="Proteomes" id="UP000263993"/>
    </source>
</evidence>
<evidence type="ECO:0000313" key="2">
    <source>
        <dbReference type="EMBL" id="RDV03398.1"/>
    </source>
</evidence>
<accession>A0A371B740</accession>
<evidence type="ECO:0000256" key="1">
    <source>
        <dbReference type="SAM" id="MobiDB-lite"/>
    </source>
</evidence>
<feature type="region of interest" description="Disordered" evidence="1">
    <location>
        <begin position="70"/>
        <end position="89"/>
    </location>
</feature>
<sequence>MAHFSGGEQLILTDAGNSDPRPTGFLDGLKVRLDISYLVPEAAQAAVLQAGARGYLHGVHRQIAFVSSQPCAGAPGRRQRPPRPDSPWC</sequence>